<feature type="compositionally biased region" description="Acidic residues" evidence="3">
    <location>
        <begin position="1571"/>
        <end position="1587"/>
    </location>
</feature>
<keyword evidence="2" id="KW-0698">rRNA processing</keyword>
<dbReference type="InterPro" id="IPR003107">
    <property type="entry name" value="HAT"/>
</dbReference>
<feature type="domain" description="S1 motif" evidence="4">
    <location>
        <begin position="1344"/>
        <end position="1416"/>
    </location>
</feature>
<feature type="domain" description="S1 motif" evidence="4">
    <location>
        <begin position="872"/>
        <end position="947"/>
    </location>
</feature>
<dbReference type="SUPFAM" id="SSF50249">
    <property type="entry name" value="Nucleic acid-binding proteins"/>
    <property type="match status" value="6"/>
</dbReference>
<dbReference type="InterPro" id="IPR011990">
    <property type="entry name" value="TPR-like_helical_dom_sf"/>
</dbReference>
<dbReference type="Gene3D" id="2.40.50.140">
    <property type="entry name" value="Nucleic acid-binding proteins"/>
    <property type="match status" value="4"/>
</dbReference>
<reference evidence="5" key="1">
    <citation type="submission" date="2022-10" db="EMBL/GenBank/DDBJ databases">
        <title>Adaptive evolution leads to modifications in subtelomeric GC content in a zoonotic Cryptosporidium species.</title>
        <authorList>
            <person name="Li J."/>
            <person name="Feng Y."/>
            <person name="Xiao L."/>
        </authorList>
    </citation>
    <scope>NUCLEOTIDE SEQUENCE</scope>
    <source>
        <strain evidence="5">25894</strain>
    </source>
</reference>
<evidence type="ECO:0000259" key="4">
    <source>
        <dbReference type="PROSITE" id="PS50126"/>
    </source>
</evidence>
<name>A0ABQ8P9I2_9CRYT</name>
<feature type="region of interest" description="Disordered" evidence="3">
    <location>
        <begin position="1565"/>
        <end position="1592"/>
    </location>
</feature>
<evidence type="ECO:0000256" key="1">
    <source>
        <dbReference type="ARBA" id="ARBA00004604"/>
    </source>
</evidence>
<dbReference type="PANTHER" id="PTHR23270">
    <property type="entry name" value="PROGRAMMED CELL DEATH PROTEIN 11 PRE-RRNA PROCESSING PROTEIN RRP5"/>
    <property type="match status" value="1"/>
</dbReference>
<dbReference type="InterPro" id="IPR003029">
    <property type="entry name" value="S1_domain"/>
</dbReference>
<feature type="region of interest" description="Disordered" evidence="3">
    <location>
        <begin position="1628"/>
        <end position="1647"/>
    </location>
</feature>
<dbReference type="InterPro" id="IPR012340">
    <property type="entry name" value="NA-bd_OB-fold"/>
</dbReference>
<dbReference type="EMBL" id="JAPCXB010000035">
    <property type="protein sequence ID" value="KAJ1613398.1"/>
    <property type="molecule type" value="Genomic_DNA"/>
</dbReference>
<feature type="domain" description="S1 motif" evidence="4">
    <location>
        <begin position="1224"/>
        <end position="1301"/>
    </location>
</feature>
<feature type="region of interest" description="Disordered" evidence="3">
    <location>
        <begin position="246"/>
        <end position="269"/>
    </location>
</feature>
<feature type="compositionally biased region" description="Acidic residues" evidence="3">
    <location>
        <begin position="1436"/>
        <end position="1447"/>
    </location>
</feature>
<dbReference type="Pfam" id="PF00575">
    <property type="entry name" value="S1"/>
    <property type="match status" value="2"/>
</dbReference>
<feature type="region of interest" description="Disordered" evidence="3">
    <location>
        <begin position="1431"/>
        <end position="1453"/>
    </location>
</feature>
<dbReference type="SMART" id="SM00386">
    <property type="entry name" value="HAT"/>
    <property type="match status" value="5"/>
</dbReference>
<evidence type="ECO:0000256" key="3">
    <source>
        <dbReference type="SAM" id="MobiDB-lite"/>
    </source>
</evidence>
<feature type="domain" description="S1 motif" evidence="4">
    <location>
        <begin position="50"/>
        <end position="131"/>
    </location>
</feature>
<dbReference type="SUPFAM" id="SSF48452">
    <property type="entry name" value="TPR-like"/>
    <property type="match status" value="2"/>
</dbReference>
<dbReference type="PANTHER" id="PTHR23270:SF10">
    <property type="entry name" value="PROTEIN RRP5 HOMOLOG"/>
    <property type="match status" value="1"/>
</dbReference>
<feature type="domain" description="S1 motif" evidence="4">
    <location>
        <begin position="501"/>
        <end position="596"/>
    </location>
</feature>
<accession>A0ABQ8P9I2</accession>
<feature type="compositionally biased region" description="Basic residues" evidence="3">
    <location>
        <begin position="253"/>
        <end position="266"/>
    </location>
</feature>
<evidence type="ECO:0000313" key="6">
    <source>
        <dbReference type="Proteomes" id="UP001071777"/>
    </source>
</evidence>
<keyword evidence="6" id="KW-1185">Reference proteome</keyword>
<dbReference type="SMART" id="SM00316">
    <property type="entry name" value="S1"/>
    <property type="match status" value="7"/>
</dbReference>
<proteinExistence type="predicted"/>
<gene>
    <name evidence="5" type="ORF">OJ252_987</name>
</gene>
<dbReference type="PROSITE" id="PS50126">
    <property type="entry name" value="S1"/>
    <property type="match status" value="6"/>
</dbReference>
<comment type="subcellular location">
    <subcellularLocation>
        <location evidence="1">Nucleus</location>
        <location evidence="1">Nucleolus</location>
    </subcellularLocation>
</comment>
<evidence type="ECO:0000313" key="5">
    <source>
        <dbReference type="EMBL" id="KAJ1613398.1"/>
    </source>
</evidence>
<feature type="domain" description="S1 motif" evidence="4">
    <location>
        <begin position="1473"/>
        <end position="1547"/>
    </location>
</feature>
<comment type="caution">
    <text evidence="5">The sequence shown here is derived from an EMBL/GenBank/DDBJ whole genome shotgun (WGS) entry which is preliminary data.</text>
</comment>
<organism evidence="5 6">
    <name type="scientific">Cryptosporidium canis</name>
    <dbReference type="NCBI Taxonomy" id="195482"/>
    <lineage>
        <taxon>Eukaryota</taxon>
        <taxon>Sar</taxon>
        <taxon>Alveolata</taxon>
        <taxon>Apicomplexa</taxon>
        <taxon>Conoidasida</taxon>
        <taxon>Coccidia</taxon>
        <taxon>Eucoccidiorida</taxon>
        <taxon>Eimeriorina</taxon>
        <taxon>Cryptosporidiidae</taxon>
        <taxon>Cryptosporidium</taxon>
    </lineage>
</organism>
<dbReference type="Gene3D" id="1.25.40.10">
    <property type="entry name" value="Tetratricopeptide repeat domain"/>
    <property type="match status" value="1"/>
</dbReference>
<dbReference type="Proteomes" id="UP001071777">
    <property type="component" value="Unassembled WGS sequence"/>
</dbReference>
<evidence type="ECO:0000256" key="2">
    <source>
        <dbReference type="ARBA" id="ARBA00022552"/>
    </source>
</evidence>
<protein>
    <submittedName>
        <fullName evidence="5">RRP5-like protein</fullName>
    </submittedName>
</protein>
<sequence>MSRKRAQKSTQDEVEELEGAEYGDFIGIKSKNLKALISSSNIERRDLKLGTLLFGVIDEVTEKELTISFPGSNTAIVSVENTLEDSNAIPSTLFGNLSKKSLKERFKPGELVNGAVISNNKVKNNVTLKPSILNAGINSNSKCLNVFGYVISGLIVSKESHGFNIYTGIQGVKSVFMKVEGSGTRDYQIGQILPVSIDKYFKEKSLLTCTPIYDETERSTIGRKELLSIHEMKPGLKVECLIHSRGSDNQKEKKAHSQSPSKKRKLSDKVGVHPNTKILQFNKIDKQFVTDQELQLVQDYLQDDHSLQVSFCMGTMLGVIPDEHSIHPLACFYPEEFRSPLNSGEAQSSSKSKFITARIIAILSGTENKIVLSALPHNVNLPKSEQTSFDEIRIGSIVYPSSSCSEDSTQGLKSLSSITLFNSQNNKNSQEKIGFLARISGKWVSFSTRLSTKDHEKIDRTIKTQPFRVISHSRLENSTLVSFDQKVVQEKYFSSQNVLPGQIVKATVTEIHAWGISVRLSDYFSGRIYKEHLFNSSTSGSGAGKNSVPNSSKSMSKDQMDYVKKHYQIGRSYQFKILRYEYSDSSWNPLLLLTAKNLLLSDQLPVVREIDSSLQVGQKITGYISRICLGNPNQDQKDYIIIRFYGEAYGSISYKEYLDFYEFEGVHGVSRKPTIGEVITVQIKSIDLANKSLKLTLGMQSKETEDPKSSSSSPLNRQFLSQIKAHQYAFYDELFEKSNLNSKGFTLLGVATEGLLFSKGFRDLFYVPKFSISDSKENSEKIYSLLGGIYQTSKSVSELNSRISHLDFSPAVLSDHVSRQSFELGLVGSPKSQIGLSGKSINLSLSVKIAYMKHSLGAGELAIKNFKALTAGTLCIGYINHIDHYGLLISILSSEPLTGIVPRHLISSKVFFDGKEQLAKHFSIGETLLLKVVKLDDSNKKVTLSLKDLEDGTALMQKKPATKNFLKEMIKGLEQDDRVVGCLLDKSSVMKDDKDASVSEPTLVGRVLELKIQANIRSDGIYMAKSDSFGAPEGIYFKLVSGDMEGGVRKEFSKGDRITALVIARDYLPPQDSKAHTGAASGAKYVYFVSCEDHLVAGFSQVLEQKKKSASLRLKNKYSKFLDSLVGETRSIDVANEENIVFQVGQLTISVLVIGGPDDEKFPVIVLSPKILKERLCGGGSPQFKCSILDHVENTPMVLGVLHSSIEEANPLKNTRREIEWGVNDKVQCKIIEHMKSYQGLVVQLPNKSFGRISIMELDDDRMDKPLELEKFKVGKTIQGIIIDQLENVNKKSRKVVLTGSKSMRTKYVTLEYEISSRISRIRDILGERDLEKEVRTFSQIEVGSILSGYVSNSGREGVFVRIGRDLVGRIKLRELTSGTITPEEASQRFFVGKFIEKMIVVDRNEDEKKIDLSISKLDSDDIKLRLSQMKHSVEEDGNENEMEDGGETGGERVTSALGNINEKLSFEDLFVGRILGGVVKNISKHGVFIRLNDLSNDLTGLCRFSECLDKKSDMETVSSIFKIGGSVLCKVLKLDPKNRRVWVGLKPSYFSKLNEDEECDILNSGRNEYIEDDTDETGEGDDTSMYDEEKSSDIGLELNDEGLEYRELGQDGMEVPMEDGLGLSELETEGARGSGDGAPEVSRKNLNREQKVQRQLELEHRIREEEEKGMRSHLDPSTIDDFERLLVTHRDVSSLWIRYMSYYLDLGELDKARMVAERSLRQISVKEEMERWNMWIAYINMEIVYGRNDISAGREDSNSSVGKSEIPKNVREVLDRALVNVCDQKKMYIQIFGSLKKYSKEEHGLALLEEGLKKFQTSRKLWMTYLTCLYENDNQKKARDEVIQKSLRSVSKHKVVRLITDIGRLEFDYGNVNRGRTIFENLLEENPKRMDLWSQYFDILTRLCNSSDSEASRGDHIEMARSVFNSCLEKNFKPRSMKMVFTRWLSFEKQFGSLQSQKHVQDLAISYVSKVESGL</sequence>
<dbReference type="InterPro" id="IPR045209">
    <property type="entry name" value="Rrp5"/>
</dbReference>
<feature type="region of interest" description="Disordered" evidence="3">
    <location>
        <begin position="537"/>
        <end position="556"/>
    </location>
</feature>